<dbReference type="InterPro" id="IPR050275">
    <property type="entry name" value="PGM_Phosphatase"/>
</dbReference>
<organism evidence="1 2">
    <name type="scientific">Gloeobacter morelensis MG652769</name>
    <dbReference type="NCBI Taxonomy" id="2781736"/>
    <lineage>
        <taxon>Bacteria</taxon>
        <taxon>Bacillati</taxon>
        <taxon>Cyanobacteriota</taxon>
        <taxon>Cyanophyceae</taxon>
        <taxon>Gloeobacterales</taxon>
        <taxon>Gloeobacteraceae</taxon>
        <taxon>Gloeobacter</taxon>
        <taxon>Gloeobacter morelensis</taxon>
    </lineage>
</organism>
<protein>
    <submittedName>
        <fullName evidence="1">Histidine phosphatase family protein</fullName>
    </submittedName>
</protein>
<dbReference type="PANTHER" id="PTHR48100">
    <property type="entry name" value="BROAD-SPECIFICITY PHOSPHATASE YOR283W-RELATED"/>
    <property type="match status" value="1"/>
</dbReference>
<name>A0ABY3PPK2_9CYAN</name>
<sequence>MRVVLVRHGQSTWNAQGLVQGRTDQSVLTEAGVAQARATAAVFEKIGFGAVFCSPLQRARQTADLLLAGHAPVAVEYCESLMEIDLPGWEGLNHTQLAERFPEEHALWRRAPEKLDLDGFVPLAALWEQAHDFWRMLLARPATATVLVVAHNAINKALVSTALGLPPSAYARLLQSNTGISVLNFDAAGYAQLESLNLTAHTGAALPKYKQGTRLLLVRHGETEWNRMERFQGQIDVPLNNQGRAQAEQAATFLKEMPITRAFSSPLLRPKTTAEAILRFHPGVALELIPALQEICHGQWEGKFREEIDLLFPGELDRWQREPHSVQMPEGENLTQVWERATAAWSGIVRGVDSGVALVVAHDAINKAIVAAAVGAGPEDFWRFKQGNGSVTVIDYPDGPEGRPQLSAVNITSHLGGVFDCTAAGAL</sequence>
<dbReference type="InterPro" id="IPR001345">
    <property type="entry name" value="PG/BPGM_mutase_AS"/>
</dbReference>
<dbReference type="Gene3D" id="3.40.50.1240">
    <property type="entry name" value="Phosphoglycerate mutase-like"/>
    <property type="match status" value="2"/>
</dbReference>
<dbReference type="SMART" id="SM00855">
    <property type="entry name" value="PGAM"/>
    <property type="match status" value="2"/>
</dbReference>
<dbReference type="SUPFAM" id="SSF53254">
    <property type="entry name" value="Phosphoglycerate mutase-like"/>
    <property type="match status" value="2"/>
</dbReference>
<gene>
    <name evidence="1" type="ORF">ISF26_03610</name>
</gene>
<dbReference type="Proteomes" id="UP001054846">
    <property type="component" value="Chromosome"/>
</dbReference>
<accession>A0ABY3PPK2</accession>
<dbReference type="CDD" id="cd07067">
    <property type="entry name" value="HP_PGM_like"/>
    <property type="match status" value="2"/>
</dbReference>
<dbReference type="PROSITE" id="PS00175">
    <property type="entry name" value="PG_MUTASE"/>
    <property type="match status" value="2"/>
</dbReference>
<keyword evidence="2" id="KW-1185">Reference proteome</keyword>
<dbReference type="InterPro" id="IPR029033">
    <property type="entry name" value="His_PPase_superfam"/>
</dbReference>
<evidence type="ECO:0000313" key="1">
    <source>
        <dbReference type="EMBL" id="UFP95347.1"/>
    </source>
</evidence>
<dbReference type="Pfam" id="PF00300">
    <property type="entry name" value="His_Phos_1"/>
    <property type="match status" value="2"/>
</dbReference>
<dbReference type="PANTHER" id="PTHR48100:SF10">
    <property type="entry name" value="2-CARBOXY-D-ARABINITOL-1-PHOSPHATASE-RELATED"/>
    <property type="match status" value="1"/>
</dbReference>
<dbReference type="RefSeq" id="WP_230842574.1">
    <property type="nucleotide sequence ID" value="NZ_CP063845.1"/>
</dbReference>
<evidence type="ECO:0000313" key="2">
    <source>
        <dbReference type="Proteomes" id="UP001054846"/>
    </source>
</evidence>
<dbReference type="EMBL" id="CP063845">
    <property type="protein sequence ID" value="UFP95347.1"/>
    <property type="molecule type" value="Genomic_DNA"/>
</dbReference>
<reference evidence="1 2" key="1">
    <citation type="journal article" date="2021" name="Genome Biol. Evol.">
        <title>Complete Genome Sequencing of a Novel Gloeobacter Species from a Waterfall Cave in Mexico.</title>
        <authorList>
            <person name="Saw J.H."/>
            <person name="Cardona T."/>
            <person name="Montejano G."/>
        </authorList>
    </citation>
    <scope>NUCLEOTIDE SEQUENCE [LARGE SCALE GENOMIC DNA]</scope>
    <source>
        <strain evidence="1">MG652769</strain>
    </source>
</reference>
<dbReference type="InterPro" id="IPR013078">
    <property type="entry name" value="His_Pase_superF_clade-1"/>
</dbReference>
<proteinExistence type="predicted"/>